<dbReference type="InterPro" id="IPR039564">
    <property type="entry name" value="Peptidase_C39-like"/>
</dbReference>
<reference evidence="8" key="1">
    <citation type="journal article" date="2019" name="Int. J. Syst. Evol. Microbiol.">
        <title>The Global Catalogue of Microorganisms (GCM) 10K type strain sequencing project: providing services to taxonomists for standard genome sequencing and annotation.</title>
        <authorList>
            <consortium name="The Broad Institute Genomics Platform"/>
            <consortium name="The Broad Institute Genome Sequencing Center for Infectious Disease"/>
            <person name="Wu L."/>
            <person name="Ma J."/>
        </authorList>
    </citation>
    <scope>NUCLEOTIDE SEQUENCE [LARGE SCALE GENOMIC DNA]</scope>
    <source>
        <strain evidence="8">JCM 31404</strain>
    </source>
</reference>
<dbReference type="RefSeq" id="WP_268243910.1">
    <property type="nucleotide sequence ID" value="NZ_BMQM01000013.1"/>
</dbReference>
<name>A0ABQ2RV50_9DEIO</name>
<dbReference type="InterPro" id="IPR013105">
    <property type="entry name" value="TPR_2"/>
</dbReference>
<proteinExistence type="predicted"/>
<gene>
    <name evidence="7" type="ORF">GCM10008959_21820</name>
</gene>
<dbReference type="InterPro" id="IPR005074">
    <property type="entry name" value="Peptidase_C39"/>
</dbReference>
<sequence length="426" mass="45568">MRSPALLVTAALLVGAAAFGVARFQSGAEAWAAAPGQVTAPALPPAAEPAPVTPAPGEPEPIPEPAPEPVEPSPEPEPVTPTPVQVPPPTPDVTPAPPPAAPARVLPARASVTGIRHEYQRLNNCGPVTIGMALNRWGSALNQYDIAPTLKPSKGDVNVSPEELAAFARAQGMDVHLARGGDRTLLRSLLASGIPVIVETWFVTPDSGGMGHYRLLTGYDDRAGQFSALDSYLGPLRMDYAKFDELWRSFGRTFLIVTPPSKRAALAGVLGWRADRAQEQARALRGAEREAERRNDAVGFLTLGQAQLEAGDARAAARTFDRAFAAAPDRTLDPTRPAWVQGGLPWRALWYSFGPLEAYTRTGQYARVLTLTGAVLRSVPTHEEAHYWRARALTGLGRTAEAQAAYREALRLRPGYAEARQGLTAL</sequence>
<keyword evidence="1" id="KW-0677">Repeat</keyword>
<evidence type="ECO:0000256" key="1">
    <source>
        <dbReference type="ARBA" id="ARBA00022737"/>
    </source>
</evidence>
<dbReference type="EMBL" id="BMQM01000013">
    <property type="protein sequence ID" value="GGR59672.1"/>
    <property type="molecule type" value="Genomic_DNA"/>
</dbReference>
<feature type="region of interest" description="Disordered" evidence="4">
    <location>
        <begin position="41"/>
        <end position="103"/>
    </location>
</feature>
<feature type="signal peptide" evidence="5">
    <location>
        <begin position="1"/>
        <end position="20"/>
    </location>
</feature>
<keyword evidence="8" id="KW-1185">Reference proteome</keyword>
<dbReference type="PROSITE" id="PS50005">
    <property type="entry name" value="TPR"/>
    <property type="match status" value="1"/>
</dbReference>
<comment type="caution">
    <text evidence="7">The sequence shown here is derived from an EMBL/GenBank/DDBJ whole genome shotgun (WGS) entry which is preliminary data.</text>
</comment>
<organism evidence="7 8">
    <name type="scientific">Deinococcus seoulensis</name>
    <dbReference type="NCBI Taxonomy" id="1837379"/>
    <lineage>
        <taxon>Bacteria</taxon>
        <taxon>Thermotogati</taxon>
        <taxon>Deinococcota</taxon>
        <taxon>Deinococci</taxon>
        <taxon>Deinococcales</taxon>
        <taxon>Deinococcaceae</taxon>
        <taxon>Deinococcus</taxon>
    </lineage>
</organism>
<evidence type="ECO:0000313" key="8">
    <source>
        <dbReference type="Proteomes" id="UP000634308"/>
    </source>
</evidence>
<evidence type="ECO:0000313" key="7">
    <source>
        <dbReference type="EMBL" id="GGR59672.1"/>
    </source>
</evidence>
<dbReference type="InterPro" id="IPR011990">
    <property type="entry name" value="TPR-like_helical_dom_sf"/>
</dbReference>
<dbReference type="Proteomes" id="UP000634308">
    <property type="component" value="Unassembled WGS sequence"/>
</dbReference>
<dbReference type="PROSITE" id="PS50990">
    <property type="entry name" value="PEPTIDASE_C39"/>
    <property type="match status" value="1"/>
</dbReference>
<dbReference type="Gene3D" id="3.90.70.10">
    <property type="entry name" value="Cysteine proteinases"/>
    <property type="match status" value="1"/>
</dbReference>
<feature type="chain" id="PRO_5047085796" description="Peptidase C39 domain-containing protein" evidence="5">
    <location>
        <begin position="21"/>
        <end position="426"/>
    </location>
</feature>
<dbReference type="SUPFAM" id="SSF48452">
    <property type="entry name" value="TPR-like"/>
    <property type="match status" value="1"/>
</dbReference>
<evidence type="ECO:0000256" key="4">
    <source>
        <dbReference type="SAM" id="MobiDB-lite"/>
    </source>
</evidence>
<accession>A0ABQ2RV50</accession>
<dbReference type="Gene3D" id="1.25.40.10">
    <property type="entry name" value="Tetratricopeptide repeat domain"/>
    <property type="match status" value="1"/>
</dbReference>
<feature type="domain" description="Peptidase C39" evidence="6">
    <location>
        <begin position="118"/>
        <end position="254"/>
    </location>
</feature>
<dbReference type="Pfam" id="PF13529">
    <property type="entry name" value="Peptidase_C39_2"/>
    <property type="match status" value="1"/>
</dbReference>
<keyword evidence="5" id="KW-0732">Signal</keyword>
<evidence type="ECO:0000259" key="6">
    <source>
        <dbReference type="PROSITE" id="PS50990"/>
    </source>
</evidence>
<evidence type="ECO:0000256" key="2">
    <source>
        <dbReference type="ARBA" id="ARBA00022803"/>
    </source>
</evidence>
<dbReference type="InterPro" id="IPR019734">
    <property type="entry name" value="TPR_rpt"/>
</dbReference>
<feature type="compositionally biased region" description="Pro residues" evidence="4">
    <location>
        <begin position="42"/>
        <end position="101"/>
    </location>
</feature>
<protein>
    <recommendedName>
        <fullName evidence="6">Peptidase C39 domain-containing protein</fullName>
    </recommendedName>
</protein>
<evidence type="ECO:0000256" key="5">
    <source>
        <dbReference type="SAM" id="SignalP"/>
    </source>
</evidence>
<dbReference type="SMART" id="SM00028">
    <property type="entry name" value="TPR"/>
    <property type="match status" value="2"/>
</dbReference>
<keyword evidence="2 3" id="KW-0802">TPR repeat</keyword>
<feature type="repeat" description="TPR" evidence="3">
    <location>
        <begin position="297"/>
        <end position="330"/>
    </location>
</feature>
<evidence type="ECO:0000256" key="3">
    <source>
        <dbReference type="PROSITE-ProRule" id="PRU00339"/>
    </source>
</evidence>
<dbReference type="Pfam" id="PF07719">
    <property type="entry name" value="TPR_2"/>
    <property type="match status" value="1"/>
</dbReference>